<dbReference type="AlphaFoldDB" id="A0A5M6IT53"/>
<evidence type="ECO:0000313" key="1">
    <source>
        <dbReference type="EMBL" id="KAA5611496.1"/>
    </source>
</evidence>
<accession>A0A5M6IT53</accession>
<organism evidence="1 2">
    <name type="scientific">Rhodovastum atsumiense</name>
    <dbReference type="NCBI Taxonomy" id="504468"/>
    <lineage>
        <taxon>Bacteria</taxon>
        <taxon>Pseudomonadati</taxon>
        <taxon>Pseudomonadota</taxon>
        <taxon>Alphaproteobacteria</taxon>
        <taxon>Acetobacterales</taxon>
        <taxon>Acetobacteraceae</taxon>
        <taxon>Rhodovastum</taxon>
    </lineage>
</organism>
<dbReference type="EMBL" id="VWPK01000020">
    <property type="protein sequence ID" value="KAA5611496.1"/>
    <property type="molecule type" value="Genomic_DNA"/>
</dbReference>
<proteinExistence type="predicted"/>
<protein>
    <submittedName>
        <fullName evidence="1">Uncharacterized protein</fullName>
    </submittedName>
</protein>
<dbReference type="RefSeq" id="WP_150041501.1">
    <property type="nucleotide sequence ID" value="NZ_OW485601.1"/>
</dbReference>
<keyword evidence="2" id="KW-1185">Reference proteome</keyword>
<dbReference type="Proteomes" id="UP000325255">
    <property type="component" value="Unassembled WGS sequence"/>
</dbReference>
<gene>
    <name evidence="1" type="ORF">F1189_14305</name>
</gene>
<reference evidence="1 2" key="1">
    <citation type="submission" date="2019-09" db="EMBL/GenBank/DDBJ databases">
        <title>Genome sequence of Rhodovastum atsumiense, a diverse member of the Acetobacteraceae family of non-sulfur purple photosynthetic bacteria.</title>
        <authorList>
            <person name="Meyer T."/>
            <person name="Kyndt J."/>
        </authorList>
    </citation>
    <scope>NUCLEOTIDE SEQUENCE [LARGE SCALE GENOMIC DNA]</scope>
    <source>
        <strain evidence="1 2">DSM 21279</strain>
    </source>
</reference>
<comment type="caution">
    <text evidence="1">The sequence shown here is derived from an EMBL/GenBank/DDBJ whole genome shotgun (WGS) entry which is preliminary data.</text>
</comment>
<dbReference type="OrthoDB" id="7284755at2"/>
<name>A0A5M6IT53_9PROT</name>
<sequence length="316" mass="32620">MPETARIATTDVAHALASFQAALRHWGRTLTVTTTAGNTSLSDTRLAGVRQFVAGGMIVPVLHMTRTIIGRDSTIETFDGIPVAIRNAGGIVRAAGWNINLGTFAATADAASVDGQSHPTMQVQIVDGTRPDGGGPVAGVFVNAGTLRTSAAGRLWIDAQSADARLVNLGRIDAGGSTVLNTEVIGIGEIRLEAPGFLNGLPEGASVTANRAVGPGQVVTFNGGGDLRIADLPAFRALIRGFGTAPGAAHVEQERIDLIGLDVTAISYRGDRRAGVLRLEHDGTRLGELRFAGPYTAASFALSRGEAGTTILARPG</sequence>
<evidence type="ECO:0000313" key="2">
    <source>
        <dbReference type="Proteomes" id="UP000325255"/>
    </source>
</evidence>